<proteinExistence type="predicted"/>
<evidence type="ECO:0000313" key="1">
    <source>
        <dbReference type="EnsemblPlants" id="HORVU.MOREX.r3.7HG0718980.1.CDS1"/>
    </source>
</evidence>
<reference evidence="2" key="1">
    <citation type="journal article" date="2012" name="Nature">
        <title>A physical, genetic and functional sequence assembly of the barley genome.</title>
        <authorList>
            <consortium name="The International Barley Genome Sequencing Consortium"/>
            <person name="Mayer K.F."/>
            <person name="Waugh R."/>
            <person name="Brown J.W."/>
            <person name="Schulman A."/>
            <person name="Langridge P."/>
            <person name="Platzer M."/>
            <person name="Fincher G.B."/>
            <person name="Muehlbauer G.J."/>
            <person name="Sato K."/>
            <person name="Close T.J."/>
            <person name="Wise R.P."/>
            <person name="Stein N."/>
        </authorList>
    </citation>
    <scope>NUCLEOTIDE SEQUENCE [LARGE SCALE GENOMIC DNA]</scope>
    <source>
        <strain evidence="2">cv. Morex</strain>
    </source>
</reference>
<name>A0A8I6Z6J0_HORVV</name>
<dbReference type="Gramene" id="HORVU.MOREX.r3.7HG0718980.1">
    <property type="protein sequence ID" value="HORVU.MOREX.r3.7HG0718980.1.CDS1"/>
    <property type="gene ID" value="HORVU.MOREX.r3.7HG0718980"/>
</dbReference>
<protein>
    <submittedName>
        <fullName evidence="1">Uncharacterized protein</fullName>
    </submittedName>
</protein>
<dbReference type="Proteomes" id="UP000011116">
    <property type="component" value="Chromosome 7H"/>
</dbReference>
<accession>A0A8I6Z6J0</accession>
<organism evidence="1 2">
    <name type="scientific">Hordeum vulgare subsp. vulgare</name>
    <name type="common">Domesticated barley</name>
    <dbReference type="NCBI Taxonomy" id="112509"/>
    <lineage>
        <taxon>Eukaryota</taxon>
        <taxon>Viridiplantae</taxon>
        <taxon>Streptophyta</taxon>
        <taxon>Embryophyta</taxon>
        <taxon>Tracheophyta</taxon>
        <taxon>Spermatophyta</taxon>
        <taxon>Magnoliopsida</taxon>
        <taxon>Liliopsida</taxon>
        <taxon>Poales</taxon>
        <taxon>Poaceae</taxon>
        <taxon>BOP clade</taxon>
        <taxon>Pooideae</taxon>
        <taxon>Triticodae</taxon>
        <taxon>Triticeae</taxon>
        <taxon>Hordeinae</taxon>
        <taxon>Hordeum</taxon>
    </lineage>
</organism>
<evidence type="ECO:0000313" key="2">
    <source>
        <dbReference type="Proteomes" id="UP000011116"/>
    </source>
</evidence>
<dbReference type="AlphaFoldDB" id="A0A8I6Z6J0"/>
<dbReference type="EnsemblPlants" id="HORVU.MOREX.r3.7HG0718980.1">
    <property type="protein sequence ID" value="HORVU.MOREX.r3.7HG0718980.1.CDS1"/>
    <property type="gene ID" value="HORVU.MOREX.r3.7HG0718980"/>
</dbReference>
<dbReference type="Gramene" id="HORVU.MOREX.r2.7HG0596280.1">
    <property type="protein sequence ID" value="HORVU.MOREX.r2.7HG0596280.1.CDS.1"/>
    <property type="gene ID" value="HORVU.MOREX.r2.7HG0596280"/>
</dbReference>
<reference evidence="1" key="2">
    <citation type="submission" date="2020-10" db="EMBL/GenBank/DDBJ databases">
        <authorList>
            <person name="Scholz U."/>
            <person name="Mascher M."/>
            <person name="Fiebig A."/>
        </authorList>
    </citation>
    <scope>NUCLEOTIDE SEQUENCE [LARGE SCALE GENOMIC DNA]</scope>
    <source>
        <strain evidence="1">cv. Morex</strain>
    </source>
</reference>
<sequence>MHLQIRVDITAKVAAIVVSRKDAIVASSNSRSFFPPSKEDHDEDLVEAVSEVAEGGVCVWGGKFSRGKRWNKCMTGVGEGALAIMERDHDAMFVELSDTDSVDHEHMASMRRATTYCEALGFGKASIVDLPSEE</sequence>
<reference evidence="1" key="3">
    <citation type="submission" date="2022-01" db="UniProtKB">
        <authorList>
            <consortium name="EnsemblPlants"/>
        </authorList>
    </citation>
    <scope>IDENTIFICATION</scope>
    <source>
        <strain evidence="1">subsp. vulgare</strain>
    </source>
</reference>
<keyword evidence="2" id="KW-1185">Reference proteome</keyword>